<feature type="non-terminal residue" evidence="2">
    <location>
        <position position="244"/>
    </location>
</feature>
<proteinExistence type="inferred from homology"/>
<dbReference type="PANTHER" id="PTHR30344">
    <property type="entry name" value="6-PHOSPHOGLUCONOLACTONASE-RELATED"/>
    <property type="match status" value="1"/>
</dbReference>
<evidence type="ECO:0000256" key="1">
    <source>
        <dbReference type="ARBA" id="ARBA00005564"/>
    </source>
</evidence>
<dbReference type="PANTHER" id="PTHR30344:SF1">
    <property type="entry name" value="6-PHOSPHOGLUCONOLACTONASE"/>
    <property type="match status" value="1"/>
</dbReference>
<dbReference type="InterPro" id="IPR011048">
    <property type="entry name" value="Haem_d1_sf"/>
</dbReference>
<dbReference type="InterPro" id="IPR050282">
    <property type="entry name" value="Cycloisomerase_2"/>
</dbReference>
<gene>
    <name evidence="2" type="ORF">METZ01_LOCUS374964</name>
</gene>
<dbReference type="GO" id="GO:0017057">
    <property type="term" value="F:6-phosphogluconolactonase activity"/>
    <property type="evidence" value="ECO:0007669"/>
    <property type="project" value="TreeGrafter"/>
</dbReference>
<sequence>MRTFLLTLACIFAFHLQAAPKELLVYIGTYTKTEEQGIHWLKLDMESGKLTAVGKLAGQKNPSFLAIHPNKKFLYAVNEIGNYKGEKAGGVSAYSIDPKTGALTFLNQQSSKGGAPCHLVVDATGRNVLVANYVGGSVVSLPISRKGRLRKASSFIQHEGSSVLVPRQSKPHGHSINVSPGNKFAVAADLGLDKVLVYGFEAKGGKLTPAGFAKVAPGAGPRHFAFHPNGKFAYVINEITLTVT</sequence>
<evidence type="ECO:0008006" key="3">
    <source>
        <dbReference type="Google" id="ProtNLM"/>
    </source>
</evidence>
<dbReference type="EMBL" id="UINC01137017">
    <property type="protein sequence ID" value="SVD22110.1"/>
    <property type="molecule type" value="Genomic_DNA"/>
</dbReference>
<dbReference type="GO" id="GO:0005829">
    <property type="term" value="C:cytosol"/>
    <property type="evidence" value="ECO:0007669"/>
    <property type="project" value="TreeGrafter"/>
</dbReference>
<evidence type="ECO:0000313" key="2">
    <source>
        <dbReference type="EMBL" id="SVD22110.1"/>
    </source>
</evidence>
<dbReference type="Pfam" id="PF10282">
    <property type="entry name" value="Lactonase"/>
    <property type="match status" value="1"/>
</dbReference>
<dbReference type="InterPro" id="IPR019405">
    <property type="entry name" value="Lactonase_7-beta_prop"/>
</dbReference>
<accession>A0A382TJ29</accession>
<comment type="similarity">
    <text evidence="1">Belongs to the cycloisomerase 2 family.</text>
</comment>
<dbReference type="AlphaFoldDB" id="A0A382TJ29"/>
<dbReference type="InterPro" id="IPR015943">
    <property type="entry name" value="WD40/YVTN_repeat-like_dom_sf"/>
</dbReference>
<reference evidence="2" key="1">
    <citation type="submission" date="2018-05" db="EMBL/GenBank/DDBJ databases">
        <authorList>
            <person name="Lanie J.A."/>
            <person name="Ng W.-L."/>
            <person name="Kazmierczak K.M."/>
            <person name="Andrzejewski T.M."/>
            <person name="Davidsen T.M."/>
            <person name="Wayne K.J."/>
            <person name="Tettelin H."/>
            <person name="Glass J.I."/>
            <person name="Rusch D."/>
            <person name="Podicherti R."/>
            <person name="Tsui H.-C.T."/>
            <person name="Winkler M.E."/>
        </authorList>
    </citation>
    <scope>NUCLEOTIDE SEQUENCE</scope>
</reference>
<name>A0A382TJ29_9ZZZZ</name>
<organism evidence="2">
    <name type="scientific">marine metagenome</name>
    <dbReference type="NCBI Taxonomy" id="408172"/>
    <lineage>
        <taxon>unclassified sequences</taxon>
        <taxon>metagenomes</taxon>
        <taxon>ecological metagenomes</taxon>
    </lineage>
</organism>
<protein>
    <recommendedName>
        <fullName evidence="3">6-phosphogluconolactonase</fullName>
    </recommendedName>
</protein>
<dbReference type="SUPFAM" id="SSF51004">
    <property type="entry name" value="C-terminal (heme d1) domain of cytochrome cd1-nitrite reductase"/>
    <property type="match status" value="1"/>
</dbReference>
<dbReference type="Gene3D" id="2.130.10.10">
    <property type="entry name" value="YVTN repeat-like/Quinoprotein amine dehydrogenase"/>
    <property type="match status" value="1"/>
</dbReference>